<dbReference type="InterPro" id="IPR058918">
    <property type="entry name" value="KALRN/TRIO-like_spectrin"/>
</dbReference>
<dbReference type="GO" id="GO:0005085">
    <property type="term" value="F:guanyl-nucleotide exchange factor activity"/>
    <property type="evidence" value="ECO:0007669"/>
    <property type="project" value="UniProtKB-KW"/>
</dbReference>
<dbReference type="InterPro" id="IPR051336">
    <property type="entry name" value="RhoGEF_Guanine_NuclExch_SF"/>
</dbReference>
<name>A0A3P9HGM5_ORYLA</name>
<dbReference type="Gene3D" id="1.20.58.60">
    <property type="match status" value="2"/>
</dbReference>
<dbReference type="Proteomes" id="UP000265200">
    <property type="component" value="Chromosome 11"/>
</dbReference>
<evidence type="ECO:0000256" key="1">
    <source>
        <dbReference type="ARBA" id="ARBA00022658"/>
    </source>
</evidence>
<dbReference type="Ensembl" id="ENSORLT00015003404.1">
    <property type="protein sequence ID" value="ENSORLP00015006922.1"/>
    <property type="gene ID" value="ENSORLG00015007762.1"/>
</dbReference>
<evidence type="ECO:0000259" key="2">
    <source>
        <dbReference type="Pfam" id="PF23323"/>
    </source>
</evidence>
<dbReference type="FunFam" id="1.20.58.60:FF:000023">
    <property type="entry name" value="Kalirin RhoGEF kinase b"/>
    <property type="match status" value="1"/>
</dbReference>
<sequence>VNINWKTNGKEMYTLSLGLQKELLDDVYAESVEAVQDLIKHFGQQQQTILQFLVNTVKEGEDLIQQLRDSAISSNKTPHNSSINHIESVLRQLDEAQTQMEDLFQERKIKLDLFLQLRIFERDAINIISDLESWNEELTAQINDFDTEDLTVAEQRLQLHADKALTMNNLTFDVIHQGQELLHYVSDVQASGVVLLCDRDGDMATRVRELLEFLHEKQQELDVASERHRRHLEQCVQLRHLQAEVKQVLGWIRNGESMLNAGLITASSLQEAEQLQREHEQFQHAIEFLTLFSLRFSENPPECSAGSAEGRGFTPGQPL</sequence>
<organism evidence="3 4">
    <name type="scientific">Oryzias latipes</name>
    <name type="common">Japanese rice fish</name>
    <name type="synonym">Japanese killifish</name>
    <dbReference type="NCBI Taxonomy" id="8090"/>
    <lineage>
        <taxon>Eukaryota</taxon>
        <taxon>Metazoa</taxon>
        <taxon>Chordata</taxon>
        <taxon>Craniata</taxon>
        <taxon>Vertebrata</taxon>
        <taxon>Euteleostomi</taxon>
        <taxon>Actinopterygii</taxon>
        <taxon>Neopterygii</taxon>
        <taxon>Teleostei</taxon>
        <taxon>Neoteleostei</taxon>
        <taxon>Acanthomorphata</taxon>
        <taxon>Ovalentaria</taxon>
        <taxon>Atherinomorphae</taxon>
        <taxon>Beloniformes</taxon>
        <taxon>Adrianichthyidae</taxon>
        <taxon>Oryziinae</taxon>
        <taxon>Oryzias</taxon>
    </lineage>
</organism>
<evidence type="ECO:0000313" key="4">
    <source>
        <dbReference type="Proteomes" id="UP000265200"/>
    </source>
</evidence>
<reference key="1">
    <citation type="journal article" date="2007" name="Nature">
        <title>The medaka draft genome and insights into vertebrate genome evolution.</title>
        <authorList>
            <person name="Kasahara M."/>
            <person name="Naruse K."/>
            <person name="Sasaki S."/>
            <person name="Nakatani Y."/>
            <person name="Qu W."/>
            <person name="Ahsan B."/>
            <person name="Yamada T."/>
            <person name="Nagayasu Y."/>
            <person name="Doi K."/>
            <person name="Kasai Y."/>
            <person name="Jindo T."/>
            <person name="Kobayashi D."/>
            <person name="Shimada A."/>
            <person name="Toyoda A."/>
            <person name="Kuroki Y."/>
            <person name="Fujiyama A."/>
            <person name="Sasaki T."/>
            <person name="Shimizu A."/>
            <person name="Asakawa S."/>
            <person name="Shimizu N."/>
            <person name="Hashimoto S."/>
            <person name="Yang J."/>
            <person name="Lee Y."/>
            <person name="Matsushima K."/>
            <person name="Sugano S."/>
            <person name="Sakaizumi M."/>
            <person name="Narita T."/>
            <person name="Ohishi K."/>
            <person name="Haga S."/>
            <person name="Ohta F."/>
            <person name="Nomoto H."/>
            <person name="Nogata K."/>
            <person name="Morishita T."/>
            <person name="Endo T."/>
            <person name="Shin-I T."/>
            <person name="Takeda H."/>
            <person name="Morishita S."/>
            <person name="Kohara Y."/>
        </authorList>
    </citation>
    <scope>NUCLEOTIDE SEQUENCE [LARGE SCALE GENOMIC DNA]</scope>
    <source>
        <strain>Hd-rR</strain>
    </source>
</reference>
<dbReference type="PANTHER" id="PTHR22826">
    <property type="entry name" value="RHO GUANINE EXCHANGE FACTOR-RELATED"/>
    <property type="match status" value="1"/>
</dbReference>
<evidence type="ECO:0000313" key="3">
    <source>
        <dbReference type="Ensembl" id="ENSORLP00015006922.1"/>
    </source>
</evidence>
<dbReference type="Pfam" id="PF23323">
    <property type="entry name" value="Spectrin_6"/>
    <property type="match status" value="1"/>
</dbReference>
<dbReference type="SUPFAM" id="SSF46966">
    <property type="entry name" value="Spectrin repeat"/>
    <property type="match status" value="1"/>
</dbReference>
<dbReference type="AlphaFoldDB" id="A0A3P9HGM5"/>
<accession>A0A3P9HGM5</accession>
<reference evidence="3" key="4">
    <citation type="submission" date="2025-09" db="UniProtKB">
        <authorList>
            <consortium name="Ensembl"/>
        </authorList>
    </citation>
    <scope>IDENTIFICATION</scope>
    <source>
        <strain evidence="3">HSOK</strain>
    </source>
</reference>
<protein>
    <recommendedName>
        <fullName evidence="2">Kalirin/TRIO-like spectrin repeats domain-containing protein</fullName>
    </recommendedName>
</protein>
<keyword evidence="1" id="KW-0344">Guanine-nucleotide releasing factor</keyword>
<reference evidence="3 4" key="2">
    <citation type="submission" date="2017-04" db="EMBL/GenBank/DDBJ databases">
        <title>CpG methylation of centromeres and impact of large insertions on vertebrate speciation.</title>
        <authorList>
            <person name="Ichikawa K."/>
            <person name="Yoshimura J."/>
            <person name="Morishita S."/>
        </authorList>
    </citation>
    <scope>NUCLEOTIDE SEQUENCE</scope>
    <source>
        <strain evidence="3 4">HSOK</strain>
    </source>
</reference>
<proteinExistence type="predicted"/>
<dbReference type="PANTHER" id="PTHR22826:SF206">
    <property type="entry name" value="TRIPLE FUNCTIONAL DOMAIN PROTEIN"/>
    <property type="match status" value="1"/>
</dbReference>
<feature type="domain" description="Kalirin/TRIO-like spectrin repeats" evidence="2">
    <location>
        <begin position="116"/>
        <end position="223"/>
    </location>
</feature>
<reference evidence="3" key="3">
    <citation type="submission" date="2025-08" db="UniProtKB">
        <authorList>
            <consortium name="Ensembl"/>
        </authorList>
    </citation>
    <scope>IDENTIFICATION</scope>
    <source>
        <strain evidence="3">HSOK</strain>
    </source>
</reference>